<evidence type="ECO:0000313" key="2">
    <source>
        <dbReference type="Proteomes" id="UP000001307"/>
    </source>
</evidence>
<dbReference type="AlphaFoldDB" id="E4XJV1"/>
<proteinExistence type="predicted"/>
<dbReference type="EMBL" id="FN653062">
    <property type="protein sequence ID" value="CBY24737.1"/>
    <property type="molecule type" value="Genomic_DNA"/>
</dbReference>
<accession>E4XJV1</accession>
<evidence type="ECO:0000313" key="1">
    <source>
        <dbReference type="EMBL" id="CBY24737.1"/>
    </source>
</evidence>
<keyword evidence="2" id="KW-1185">Reference proteome</keyword>
<organism evidence="1">
    <name type="scientific">Oikopleura dioica</name>
    <name type="common">Tunicate</name>
    <dbReference type="NCBI Taxonomy" id="34765"/>
    <lineage>
        <taxon>Eukaryota</taxon>
        <taxon>Metazoa</taxon>
        <taxon>Chordata</taxon>
        <taxon>Tunicata</taxon>
        <taxon>Appendicularia</taxon>
        <taxon>Copelata</taxon>
        <taxon>Oikopleuridae</taxon>
        <taxon>Oikopleura</taxon>
    </lineage>
</organism>
<dbReference type="InParanoid" id="E4XJV1"/>
<dbReference type="Proteomes" id="UP000001307">
    <property type="component" value="Unassembled WGS sequence"/>
</dbReference>
<gene>
    <name evidence="1" type="ORF">GSOID_T00012907001</name>
</gene>
<protein>
    <submittedName>
        <fullName evidence="1">Uncharacterized protein</fullName>
    </submittedName>
</protein>
<name>E4XJV1_OIKDI</name>
<sequence>MNITRANREFRKLASEEKLLWDEIRPLLEDVVPDERDRNAFLRLKTMLERVRNTDIYVNYWSMAAIGLEQQKLSKSLFLNDSEQDNEEPQIEKSFAEDEDDEVIFLENEQDSQDDEQTPNETAFVVQQEKREKTPAELKPALFPPAEPNKKDVQLVSEFINKTGSDEVPYLITILENGKNPRFCLNVDGSVRSCRQDYASPNSLEIIVNCTKGKGKRRCYARHRLKVKTREMITKEPILRYGKSEHELDIDRPDLIYDRNNYTVLPNYHAKHTCYPIAFRTVKMIKQGQSDIKSLAYESGKSMAAERKYRISEMVKSEIIDPQGPSPTTVTYVDNENAVENSELPECPNSNESLPDIVSNETMTINEVTESEVEDMQT</sequence>
<reference evidence="1" key="1">
    <citation type="journal article" date="2010" name="Science">
        <title>Plasticity of animal genome architecture unmasked by rapid evolution of a pelagic tunicate.</title>
        <authorList>
            <person name="Denoeud F."/>
            <person name="Henriet S."/>
            <person name="Mungpakdee S."/>
            <person name="Aury J.M."/>
            <person name="Da Silva C."/>
            <person name="Brinkmann H."/>
            <person name="Mikhaleva J."/>
            <person name="Olsen L.C."/>
            <person name="Jubin C."/>
            <person name="Canestro C."/>
            <person name="Bouquet J.M."/>
            <person name="Danks G."/>
            <person name="Poulain J."/>
            <person name="Campsteijn C."/>
            <person name="Adamski M."/>
            <person name="Cross I."/>
            <person name="Yadetie F."/>
            <person name="Muffato M."/>
            <person name="Louis A."/>
            <person name="Butcher S."/>
            <person name="Tsagkogeorga G."/>
            <person name="Konrad A."/>
            <person name="Singh S."/>
            <person name="Jensen M.F."/>
            <person name="Cong E.H."/>
            <person name="Eikeseth-Otteraa H."/>
            <person name="Noel B."/>
            <person name="Anthouard V."/>
            <person name="Porcel B.M."/>
            <person name="Kachouri-Lafond R."/>
            <person name="Nishino A."/>
            <person name="Ugolini M."/>
            <person name="Chourrout P."/>
            <person name="Nishida H."/>
            <person name="Aasland R."/>
            <person name="Huzurbazar S."/>
            <person name="Westhof E."/>
            <person name="Delsuc F."/>
            <person name="Lehrach H."/>
            <person name="Reinhardt R."/>
            <person name="Weissenbach J."/>
            <person name="Roy S.W."/>
            <person name="Artiguenave F."/>
            <person name="Postlethwait J.H."/>
            <person name="Manak J.R."/>
            <person name="Thompson E.M."/>
            <person name="Jaillon O."/>
            <person name="Du Pasquier L."/>
            <person name="Boudinot P."/>
            <person name="Liberles D.A."/>
            <person name="Volff J.N."/>
            <person name="Philippe H."/>
            <person name="Lenhard B."/>
            <person name="Roest Crollius H."/>
            <person name="Wincker P."/>
            <person name="Chourrout D."/>
        </authorList>
    </citation>
    <scope>NUCLEOTIDE SEQUENCE [LARGE SCALE GENOMIC DNA]</scope>
</reference>